<evidence type="ECO:0000256" key="3">
    <source>
        <dbReference type="ARBA" id="ARBA00022692"/>
    </source>
</evidence>
<feature type="non-terminal residue" evidence="8">
    <location>
        <position position="87"/>
    </location>
</feature>
<reference evidence="8 9" key="1">
    <citation type="submission" date="2021-06" db="EMBL/GenBank/DDBJ databases">
        <authorList>
            <person name="Palmer J.M."/>
        </authorList>
    </citation>
    <scope>NUCLEOTIDE SEQUENCE [LARGE SCALE GENOMIC DNA]</scope>
    <source>
        <strain evidence="8 9">CL_MEX2019</strain>
        <tissue evidence="8">Muscle</tissue>
    </source>
</reference>
<keyword evidence="4" id="KW-1133">Transmembrane helix</keyword>
<dbReference type="EMBL" id="JAHUTJ010072183">
    <property type="protein sequence ID" value="MED6292366.1"/>
    <property type="molecule type" value="Genomic_DNA"/>
</dbReference>
<proteinExistence type="inferred from homology"/>
<feature type="domain" description="Ammonium transporter AmtB-like" evidence="7">
    <location>
        <begin position="1"/>
        <end position="77"/>
    </location>
</feature>
<dbReference type="PANTHER" id="PTHR11730">
    <property type="entry name" value="AMMONIUM TRANSPORTER"/>
    <property type="match status" value="1"/>
</dbReference>
<dbReference type="InterPro" id="IPR024041">
    <property type="entry name" value="NH4_transpt_AmtB-like_dom"/>
</dbReference>
<organism evidence="8 9">
    <name type="scientific">Characodon lateralis</name>
    <dbReference type="NCBI Taxonomy" id="208331"/>
    <lineage>
        <taxon>Eukaryota</taxon>
        <taxon>Metazoa</taxon>
        <taxon>Chordata</taxon>
        <taxon>Craniata</taxon>
        <taxon>Vertebrata</taxon>
        <taxon>Euteleostomi</taxon>
        <taxon>Actinopterygii</taxon>
        <taxon>Neopterygii</taxon>
        <taxon>Teleostei</taxon>
        <taxon>Neoteleostei</taxon>
        <taxon>Acanthomorphata</taxon>
        <taxon>Ovalentaria</taxon>
        <taxon>Atherinomorphae</taxon>
        <taxon>Cyprinodontiformes</taxon>
        <taxon>Goodeidae</taxon>
        <taxon>Characodon</taxon>
    </lineage>
</organism>
<dbReference type="InterPro" id="IPR002229">
    <property type="entry name" value="RhesusRHD"/>
</dbReference>
<keyword evidence="3" id="KW-0812">Transmembrane</keyword>
<evidence type="ECO:0000259" key="7">
    <source>
        <dbReference type="Pfam" id="PF00909"/>
    </source>
</evidence>
<evidence type="ECO:0000256" key="5">
    <source>
        <dbReference type="ARBA" id="ARBA00023136"/>
    </source>
</evidence>
<dbReference type="InterPro" id="IPR029020">
    <property type="entry name" value="Ammonium/urea_transptr"/>
</dbReference>
<keyword evidence="9" id="KW-1185">Reference proteome</keyword>
<comment type="caution">
    <text evidence="8">The sequence shown here is derived from an EMBL/GenBank/DDBJ whole genome shotgun (WGS) entry which is preliminary data.</text>
</comment>
<dbReference type="PRINTS" id="PR00342">
    <property type="entry name" value="RHESUSRHD"/>
</dbReference>
<evidence type="ECO:0000256" key="1">
    <source>
        <dbReference type="ARBA" id="ARBA00004141"/>
    </source>
</evidence>
<dbReference type="PANTHER" id="PTHR11730:SF120">
    <property type="entry name" value="RH BLOOD GROUP, D ANTIGEN"/>
    <property type="match status" value="1"/>
</dbReference>
<dbReference type="Proteomes" id="UP001352852">
    <property type="component" value="Unassembled WGS sequence"/>
</dbReference>
<accession>A0ABU7F001</accession>
<evidence type="ECO:0000313" key="9">
    <source>
        <dbReference type="Proteomes" id="UP001352852"/>
    </source>
</evidence>
<dbReference type="SUPFAM" id="SSF111352">
    <property type="entry name" value="Ammonium transporter"/>
    <property type="match status" value="1"/>
</dbReference>
<keyword evidence="5" id="KW-0472">Membrane</keyword>
<protein>
    <recommendedName>
        <fullName evidence="7">Ammonium transporter AmtB-like domain-containing protein</fullName>
    </recommendedName>
</protein>
<evidence type="ECO:0000256" key="2">
    <source>
        <dbReference type="ARBA" id="ARBA00011036"/>
    </source>
</evidence>
<comment type="similarity">
    <text evidence="2">Belongs to the ammonium transporter (TC 2.A.49) family. Rh subfamily.</text>
</comment>
<sequence length="87" mass="9256">MQSCILAGGVAIGVSISALQQPWEAMALGFTAAIISAMGFRYLKTHLLIAFDCHDTCSVLSTHGLPGLLGWLAQLVLQIKDCDDHTV</sequence>
<gene>
    <name evidence="8" type="ORF">CHARACLAT_033143</name>
</gene>
<evidence type="ECO:0000256" key="6">
    <source>
        <dbReference type="ARBA" id="ARBA00025220"/>
    </source>
</evidence>
<evidence type="ECO:0000313" key="8">
    <source>
        <dbReference type="EMBL" id="MED6292366.1"/>
    </source>
</evidence>
<evidence type="ECO:0000256" key="4">
    <source>
        <dbReference type="ARBA" id="ARBA00022989"/>
    </source>
</evidence>
<comment type="subcellular location">
    <subcellularLocation>
        <location evidence="1">Membrane</location>
        <topology evidence="1">Multi-pass membrane protein</topology>
    </subcellularLocation>
</comment>
<dbReference type="Gene3D" id="1.10.3430.10">
    <property type="entry name" value="Ammonium transporter AmtB like domains"/>
    <property type="match status" value="1"/>
</dbReference>
<dbReference type="Pfam" id="PF00909">
    <property type="entry name" value="Ammonium_transp"/>
    <property type="match status" value="1"/>
</dbReference>
<name>A0ABU7F001_9TELE</name>
<comment type="function">
    <text evidence="6">Functions as an ammonia transporter. May play a role in the elimination of ammonia in the gill.</text>
</comment>